<protein>
    <recommendedName>
        <fullName evidence="2">FAS1 domain-containing protein</fullName>
    </recommendedName>
</protein>
<dbReference type="Proteomes" id="UP000620550">
    <property type="component" value="Unassembled WGS sequence"/>
</dbReference>
<evidence type="ECO:0000313" key="4">
    <source>
        <dbReference type="Proteomes" id="UP000620550"/>
    </source>
</evidence>
<organism evidence="3 4">
    <name type="scientific">Sphingobacterium griseoflavum</name>
    <dbReference type="NCBI Taxonomy" id="1474952"/>
    <lineage>
        <taxon>Bacteria</taxon>
        <taxon>Pseudomonadati</taxon>
        <taxon>Bacteroidota</taxon>
        <taxon>Sphingobacteriia</taxon>
        <taxon>Sphingobacteriales</taxon>
        <taxon>Sphingobacteriaceae</taxon>
        <taxon>Sphingobacterium</taxon>
    </lineage>
</organism>
<dbReference type="Pfam" id="PF02469">
    <property type="entry name" value="Fasciclin"/>
    <property type="match status" value="1"/>
</dbReference>
<gene>
    <name evidence="3" type="ORF">GCM10017764_03560</name>
</gene>
<evidence type="ECO:0000256" key="1">
    <source>
        <dbReference type="SAM" id="SignalP"/>
    </source>
</evidence>
<dbReference type="EMBL" id="BNAF01000001">
    <property type="protein sequence ID" value="GHE23388.1"/>
    <property type="molecule type" value="Genomic_DNA"/>
</dbReference>
<dbReference type="RefSeq" id="WP_189624876.1">
    <property type="nucleotide sequence ID" value="NZ_BNAF01000001.1"/>
</dbReference>
<dbReference type="PROSITE" id="PS51257">
    <property type="entry name" value="PROKAR_LIPOPROTEIN"/>
    <property type="match status" value="1"/>
</dbReference>
<feature type="chain" id="PRO_5047478957" description="FAS1 domain-containing protein" evidence="1">
    <location>
        <begin position="21"/>
        <end position="251"/>
    </location>
</feature>
<keyword evidence="1" id="KW-0732">Signal</keyword>
<dbReference type="SUPFAM" id="SSF82153">
    <property type="entry name" value="FAS1 domain"/>
    <property type="match status" value="1"/>
</dbReference>
<evidence type="ECO:0000259" key="2">
    <source>
        <dbReference type="Pfam" id="PF02469"/>
    </source>
</evidence>
<feature type="signal peptide" evidence="1">
    <location>
        <begin position="1"/>
        <end position="20"/>
    </location>
</feature>
<feature type="domain" description="FAS1" evidence="2">
    <location>
        <begin position="51"/>
        <end position="138"/>
    </location>
</feature>
<reference evidence="4" key="1">
    <citation type="journal article" date="2019" name="Int. J. Syst. Evol. Microbiol.">
        <title>The Global Catalogue of Microorganisms (GCM) 10K type strain sequencing project: providing services to taxonomists for standard genome sequencing and annotation.</title>
        <authorList>
            <consortium name="The Broad Institute Genomics Platform"/>
            <consortium name="The Broad Institute Genome Sequencing Center for Infectious Disease"/>
            <person name="Wu L."/>
            <person name="Ma J."/>
        </authorList>
    </citation>
    <scope>NUCLEOTIDE SEQUENCE [LARGE SCALE GENOMIC DNA]</scope>
    <source>
        <strain evidence="4">CGMCC 1.12966</strain>
    </source>
</reference>
<dbReference type="Gene3D" id="2.30.180.10">
    <property type="entry name" value="FAS1 domain"/>
    <property type="match status" value="1"/>
</dbReference>
<proteinExistence type="predicted"/>
<comment type="caution">
    <text evidence="3">The sequence shown here is derived from an EMBL/GenBank/DDBJ whole genome shotgun (WGS) entry which is preliminary data.</text>
</comment>
<dbReference type="InterPro" id="IPR000782">
    <property type="entry name" value="FAS1_domain"/>
</dbReference>
<evidence type="ECO:0000313" key="3">
    <source>
        <dbReference type="EMBL" id="GHE23388.1"/>
    </source>
</evidence>
<keyword evidence="4" id="KW-1185">Reference proteome</keyword>
<dbReference type="InterPro" id="IPR036378">
    <property type="entry name" value="FAS1_dom_sf"/>
</dbReference>
<accession>A0ABQ3HQ65</accession>
<name>A0ABQ3HQ65_9SPHI</name>
<sequence length="251" mass="28367">MNNCKKILFCILLVAGLFQACQPNYFDDSGTHDPNFNGSMWEYLGTRPELFDTLRVALRLADFEGTLQREDVTFFAPSDQTILRSVWALNSSLRTAGQDTITRLEQVSPAVWRKFLSRYILRGNYRLRDFPQQDTLNLSAFPGQGYLTYDGTDMNIGVLYNDVATVTSDGSQQVIKYAGYRRLYLNMPYSRSVEGTVNFVPFITGPVATTDIRPHNGVLHVLQFSLHSFGFLSQLFVQEALAGGITYQNEP</sequence>